<dbReference type="InterPro" id="IPR052370">
    <property type="entry name" value="Meta-cleavage_hydrolase"/>
</dbReference>
<feature type="domain" description="AB hydrolase-1" evidence="1">
    <location>
        <begin position="75"/>
        <end position="190"/>
    </location>
</feature>
<dbReference type="InterPro" id="IPR000073">
    <property type="entry name" value="AB_hydrolase_1"/>
</dbReference>
<sequence length="383" mass="42459">MTAKEAVRVTQREFEALVGGALLKTVGKAAENVALKKSKLVAKSAYLPLCGYTMYYHEREAAAVDGKVVDKKDQPTILFFHGISQKSEDFAMFVASLKIPPHIRVIAPEQMGHGRDIERARVDPDNYVQPTHESMLKTTSEFLDVVQVGSNTNAFGVSLGGAVCYYLAHHRPDIIKRSVLVSPAILPCVDKGLVNGIQDGTNNFICFESREDVKLLLRDLSTGRDDTDRKKKDPVPKFFLETVYRTSPQSRAPEGHYRAMLLSLLTNAGSTSGGTPECEPGNDDDRNSAGNVANPFLAATDVDADAHRLVIWPEKDQIINYEQGKQFFEVSTTQEGKLMSTSRNTEFESIQNCGHVFDANGKSIMDIIRPRVREYLLNFTKTV</sequence>
<reference evidence="2" key="1">
    <citation type="submission" date="2021-01" db="EMBL/GenBank/DDBJ databases">
        <authorList>
            <person name="Corre E."/>
            <person name="Pelletier E."/>
            <person name="Niang G."/>
            <person name="Scheremetjew M."/>
            <person name="Finn R."/>
            <person name="Kale V."/>
            <person name="Holt S."/>
            <person name="Cochrane G."/>
            <person name="Meng A."/>
            <person name="Brown T."/>
            <person name="Cohen L."/>
        </authorList>
    </citation>
    <scope>NUCLEOTIDE SEQUENCE</scope>
    <source>
        <strain evidence="2">CCMP147</strain>
    </source>
</reference>
<dbReference type="PANTHER" id="PTHR43139">
    <property type="entry name" value="SI:DKEY-122A22.2"/>
    <property type="match status" value="1"/>
</dbReference>
<gene>
    <name evidence="2" type="ORF">TDUB1175_LOCUS10675</name>
</gene>
<dbReference type="PANTHER" id="PTHR43139:SF52">
    <property type="entry name" value="SI:DKEY-122A22.2"/>
    <property type="match status" value="1"/>
</dbReference>
<dbReference type="AlphaFoldDB" id="A0A7R9W390"/>
<proteinExistence type="predicted"/>
<dbReference type="SUPFAM" id="SSF53474">
    <property type="entry name" value="alpha/beta-Hydrolases"/>
    <property type="match status" value="1"/>
</dbReference>
<dbReference type="EMBL" id="HBED01021407">
    <property type="protein sequence ID" value="CAD8311886.1"/>
    <property type="molecule type" value="Transcribed_RNA"/>
</dbReference>
<evidence type="ECO:0000259" key="1">
    <source>
        <dbReference type="Pfam" id="PF00561"/>
    </source>
</evidence>
<organism evidence="2">
    <name type="scientific">Pseudictyota dubia</name>
    <dbReference type="NCBI Taxonomy" id="2749911"/>
    <lineage>
        <taxon>Eukaryota</taxon>
        <taxon>Sar</taxon>
        <taxon>Stramenopiles</taxon>
        <taxon>Ochrophyta</taxon>
        <taxon>Bacillariophyta</taxon>
        <taxon>Mediophyceae</taxon>
        <taxon>Biddulphiophycidae</taxon>
        <taxon>Eupodiscales</taxon>
        <taxon>Odontellaceae</taxon>
        <taxon>Pseudictyota</taxon>
    </lineage>
</organism>
<dbReference type="Gene3D" id="3.40.50.1820">
    <property type="entry name" value="alpha/beta hydrolase"/>
    <property type="match status" value="1"/>
</dbReference>
<accession>A0A7R9W390</accession>
<protein>
    <recommendedName>
        <fullName evidence="1">AB hydrolase-1 domain-containing protein</fullName>
    </recommendedName>
</protein>
<name>A0A7R9W390_9STRA</name>
<dbReference type="InterPro" id="IPR029058">
    <property type="entry name" value="AB_hydrolase_fold"/>
</dbReference>
<dbReference type="Pfam" id="PF00561">
    <property type="entry name" value="Abhydrolase_1"/>
    <property type="match status" value="1"/>
</dbReference>
<evidence type="ECO:0000313" key="2">
    <source>
        <dbReference type="EMBL" id="CAD8311886.1"/>
    </source>
</evidence>